<evidence type="ECO:0000313" key="2">
    <source>
        <dbReference type="Proteomes" id="UP001257948"/>
    </source>
</evidence>
<keyword evidence="2" id="KW-1185">Reference proteome</keyword>
<organism evidence="1 2">
    <name type="scientific">Streptomyces justiciae</name>
    <dbReference type="NCBI Taxonomy" id="2780140"/>
    <lineage>
        <taxon>Bacteria</taxon>
        <taxon>Bacillati</taxon>
        <taxon>Actinomycetota</taxon>
        <taxon>Actinomycetes</taxon>
        <taxon>Kitasatosporales</taxon>
        <taxon>Streptomycetaceae</taxon>
        <taxon>Streptomyces</taxon>
    </lineage>
</organism>
<dbReference type="RefSeq" id="WP_314207425.1">
    <property type="nucleotide sequence ID" value="NZ_JAVTLL010000045.1"/>
</dbReference>
<comment type="caution">
    <text evidence="1">The sequence shown here is derived from an EMBL/GenBank/DDBJ whole genome shotgun (WGS) entry which is preliminary data.</text>
</comment>
<dbReference type="EMBL" id="JAVTLL010000045">
    <property type="protein sequence ID" value="MDT7847231.1"/>
    <property type="molecule type" value="Genomic_DNA"/>
</dbReference>
<name>A0ABU3M6S9_9ACTN</name>
<protein>
    <submittedName>
        <fullName evidence="1">Uncharacterized protein</fullName>
    </submittedName>
</protein>
<evidence type="ECO:0000313" key="1">
    <source>
        <dbReference type="EMBL" id="MDT7847231.1"/>
    </source>
</evidence>
<dbReference type="Proteomes" id="UP001257948">
    <property type="component" value="Unassembled WGS sequence"/>
</dbReference>
<reference evidence="2" key="1">
    <citation type="submission" date="2023-07" db="EMBL/GenBank/DDBJ databases">
        <title>Draft genome sequence of the endophytic actinobacterium Streptomyces justiciae WPN32, a potential antibiotic producer.</title>
        <authorList>
            <person name="Yasawong M."/>
            <person name="Pana W."/>
            <person name="Ganta P."/>
            <person name="Santapan N."/>
            <person name="Songngamsuk T."/>
            <person name="Phatcharaharikarn M."/>
            <person name="Kerdtoob S."/>
            <person name="Nantapong N."/>
        </authorList>
    </citation>
    <scope>NUCLEOTIDE SEQUENCE [LARGE SCALE GENOMIC DNA]</scope>
    <source>
        <strain evidence="2">WPN32</strain>
    </source>
</reference>
<sequence length="125" mass="14063">MVYDEDRGWQPLGHVAETGRDLFVCAPPEWQQTVVTWARQHGKSSGVLTAALEPPLVDAVFAEHRAHRDRRIRRIADDLGLWPETARHQFDEVQRVLEAAGVGDGYGRLTIPQPVRLPVPPPATW</sequence>
<gene>
    <name evidence="1" type="ORF">RQC66_41565</name>
</gene>
<accession>A0ABU3M6S9</accession>
<proteinExistence type="predicted"/>